<keyword evidence="14" id="KW-1185">Reference proteome</keyword>
<dbReference type="InterPro" id="IPR009057">
    <property type="entry name" value="Homeodomain-like_sf"/>
</dbReference>
<accession>A0ABM1I5V4</accession>
<keyword evidence="5" id="KW-0808">Transferase</keyword>
<keyword evidence="6 11" id="KW-0812">Transmembrane</keyword>
<evidence type="ECO:0000256" key="5">
    <source>
        <dbReference type="ARBA" id="ARBA00022679"/>
    </source>
</evidence>
<sequence length="369" mass="44382">MDSLKSMLSAICSAHMWLPPNVTWDRVLKYTGYSLFLYSIPLAIILAIIKYFLERHFFVYFGKYLGVNDTKVKKAPPNEILEKAYINKKLQGKQILALAKQLDWSERKIERWIRIRRSQDKPSTLTKFCECGWRFAYATWSFLYGLIILWNKPWLWDIKQCYDNYPDHVVTNDVWWFYAMTAALYLLLSVSQFFEVRRKDFWANFVHHIICNLLLYSSWITNWTRIGALFVFIHDPVLIFIEIAKMTHYANYQRTCHIAFIIFITTWTITHLTLFPFWIIRSMWFQFPRFNIHLTYVLFMTLACLLFLLHIFWTWFILKTTYSIFLVGKIQRDSRSESEHSDTENFDDNMVINNTTTYIGKQSHKQKTR</sequence>
<feature type="domain" description="TLC" evidence="13">
    <location>
        <begin position="126"/>
        <end position="326"/>
    </location>
</feature>
<dbReference type="PIRSF" id="PIRSF005225">
    <property type="entry name" value="LAG1_LAC1"/>
    <property type="match status" value="1"/>
</dbReference>
<evidence type="ECO:0000313" key="14">
    <source>
        <dbReference type="Proteomes" id="UP000694924"/>
    </source>
</evidence>
<organism evidence="14 15">
    <name type="scientific">Polistes dominula</name>
    <name type="common">European paper wasp</name>
    <name type="synonym">Vespa dominula</name>
    <dbReference type="NCBI Taxonomy" id="743375"/>
    <lineage>
        <taxon>Eukaryota</taxon>
        <taxon>Metazoa</taxon>
        <taxon>Ecdysozoa</taxon>
        <taxon>Arthropoda</taxon>
        <taxon>Hexapoda</taxon>
        <taxon>Insecta</taxon>
        <taxon>Pterygota</taxon>
        <taxon>Neoptera</taxon>
        <taxon>Endopterygota</taxon>
        <taxon>Hymenoptera</taxon>
        <taxon>Apocrita</taxon>
        <taxon>Aculeata</taxon>
        <taxon>Vespoidea</taxon>
        <taxon>Vespidae</taxon>
        <taxon>Polistinae</taxon>
        <taxon>Polistini</taxon>
        <taxon>Polistes</taxon>
    </lineage>
</organism>
<evidence type="ECO:0000256" key="8">
    <source>
        <dbReference type="ARBA" id="ARBA00022989"/>
    </source>
</evidence>
<dbReference type="PANTHER" id="PTHR12560:SF0">
    <property type="entry name" value="LD18904P"/>
    <property type="match status" value="1"/>
</dbReference>
<comment type="subcellular location">
    <subcellularLocation>
        <location evidence="2">Endoplasmic reticulum membrane</location>
        <topology evidence="2">Multi-pass membrane protein</topology>
    </subcellularLocation>
    <subcellularLocation>
        <location evidence="1">Nucleus</location>
    </subcellularLocation>
</comment>
<evidence type="ECO:0000256" key="7">
    <source>
        <dbReference type="ARBA" id="ARBA00022824"/>
    </source>
</evidence>
<comment type="pathway">
    <text evidence="4">Sphingolipid metabolism.</text>
</comment>
<evidence type="ECO:0000256" key="11">
    <source>
        <dbReference type="PROSITE-ProRule" id="PRU00205"/>
    </source>
</evidence>
<feature type="transmembrane region" description="Helical" evidence="12">
    <location>
        <begin position="292"/>
        <end position="318"/>
    </location>
</feature>
<comment type="pathway">
    <text evidence="3">Lipid metabolism; sphingolipid metabolism.</text>
</comment>
<evidence type="ECO:0000256" key="1">
    <source>
        <dbReference type="ARBA" id="ARBA00004123"/>
    </source>
</evidence>
<keyword evidence="8 12" id="KW-1133">Transmembrane helix</keyword>
<evidence type="ECO:0000313" key="15">
    <source>
        <dbReference type="RefSeq" id="XP_015175591.1"/>
    </source>
</evidence>
<feature type="transmembrane region" description="Helical" evidence="12">
    <location>
        <begin position="226"/>
        <end position="244"/>
    </location>
</feature>
<evidence type="ECO:0000259" key="13">
    <source>
        <dbReference type="PROSITE" id="PS50922"/>
    </source>
</evidence>
<evidence type="ECO:0000256" key="12">
    <source>
        <dbReference type="SAM" id="Phobius"/>
    </source>
</evidence>
<dbReference type="PANTHER" id="PTHR12560">
    <property type="entry name" value="LONGEVITY ASSURANCE FACTOR 1 LAG1"/>
    <property type="match status" value="1"/>
</dbReference>
<dbReference type="Pfam" id="PF03798">
    <property type="entry name" value="TRAM_LAG1_CLN8"/>
    <property type="match status" value="1"/>
</dbReference>
<dbReference type="InterPro" id="IPR001356">
    <property type="entry name" value="HD"/>
</dbReference>
<dbReference type="Proteomes" id="UP000694924">
    <property type="component" value="Unplaced"/>
</dbReference>
<keyword evidence="9" id="KW-0443">Lipid metabolism</keyword>
<evidence type="ECO:0000256" key="4">
    <source>
        <dbReference type="ARBA" id="ARBA00004991"/>
    </source>
</evidence>
<dbReference type="InterPro" id="IPR006634">
    <property type="entry name" value="TLC-dom"/>
</dbReference>
<name>A0ABM1I5V4_POLDO</name>
<dbReference type="GeneID" id="107065960"/>
<feature type="transmembrane region" description="Helical" evidence="12">
    <location>
        <begin position="35"/>
        <end position="53"/>
    </location>
</feature>
<gene>
    <name evidence="15" type="primary">LOC107065960</name>
</gene>
<feature type="transmembrane region" description="Helical" evidence="12">
    <location>
        <begin position="135"/>
        <end position="155"/>
    </location>
</feature>
<dbReference type="RefSeq" id="XP_015175591.1">
    <property type="nucleotide sequence ID" value="XM_015320105.1"/>
</dbReference>
<feature type="transmembrane region" description="Helical" evidence="12">
    <location>
        <begin position="175"/>
        <end position="194"/>
    </location>
</feature>
<dbReference type="PROSITE" id="PS50922">
    <property type="entry name" value="TLC"/>
    <property type="match status" value="1"/>
</dbReference>
<protein>
    <submittedName>
        <fullName evidence="15">Ceramide synthase 5-like</fullName>
    </submittedName>
</protein>
<evidence type="ECO:0000256" key="10">
    <source>
        <dbReference type="ARBA" id="ARBA00023136"/>
    </source>
</evidence>
<evidence type="ECO:0000256" key="9">
    <source>
        <dbReference type="ARBA" id="ARBA00023098"/>
    </source>
</evidence>
<keyword evidence="10 11" id="KW-0472">Membrane</keyword>
<reference evidence="15" key="1">
    <citation type="submission" date="2025-08" db="UniProtKB">
        <authorList>
            <consortium name="RefSeq"/>
        </authorList>
    </citation>
    <scope>IDENTIFICATION</scope>
    <source>
        <tissue evidence="15">Whole body</tissue>
    </source>
</reference>
<evidence type="ECO:0000256" key="2">
    <source>
        <dbReference type="ARBA" id="ARBA00004477"/>
    </source>
</evidence>
<feature type="transmembrane region" description="Helical" evidence="12">
    <location>
        <begin position="256"/>
        <end position="280"/>
    </location>
</feature>
<keyword evidence="7" id="KW-0256">Endoplasmic reticulum</keyword>
<dbReference type="Gene3D" id="1.10.10.60">
    <property type="entry name" value="Homeodomain-like"/>
    <property type="match status" value="1"/>
</dbReference>
<feature type="transmembrane region" description="Helical" evidence="12">
    <location>
        <begin position="201"/>
        <end position="220"/>
    </location>
</feature>
<dbReference type="CDD" id="cd00086">
    <property type="entry name" value="homeodomain"/>
    <property type="match status" value="1"/>
</dbReference>
<evidence type="ECO:0000256" key="3">
    <source>
        <dbReference type="ARBA" id="ARBA00004760"/>
    </source>
</evidence>
<proteinExistence type="predicted"/>
<dbReference type="InterPro" id="IPR016439">
    <property type="entry name" value="Lag1/Lac1-like"/>
</dbReference>
<dbReference type="SUPFAM" id="SSF46689">
    <property type="entry name" value="Homeodomain-like"/>
    <property type="match status" value="1"/>
</dbReference>
<dbReference type="SMART" id="SM00724">
    <property type="entry name" value="TLC"/>
    <property type="match status" value="1"/>
</dbReference>
<evidence type="ECO:0000256" key="6">
    <source>
        <dbReference type="ARBA" id="ARBA00022692"/>
    </source>
</evidence>